<dbReference type="Pfam" id="PF12833">
    <property type="entry name" value="HTH_18"/>
    <property type="match status" value="1"/>
</dbReference>
<dbReference type="Pfam" id="PF02311">
    <property type="entry name" value="AraC_binding"/>
    <property type="match status" value="1"/>
</dbReference>
<sequence>MYLRKRDRVHLSGVSQQEIGGGIHPFHEILYISEGTVVLQWIGTDYTAASPALFLLPPYTPHLLISQSDVCQFGYIELDMQDTPDFPALPQADLWNSIQADKEPQIEALTPLFQLASGLWLSPDNTGPFQSIAGELIALDIRKLLLMINTILQTSRPRELNPVSLSNLDVPSERIQAVIRHMESNYQEALTVNQLASSVHLDVSYFIHSFQKIASKTPLQYLHDLRFNAATCFLSQTKMTVQEITRAVGFQSIHYFSRLFKQRYGISPSMWRKQHSPQPQTKPAVLNSQDSQHAE</sequence>
<dbReference type="SUPFAM" id="SSF46689">
    <property type="entry name" value="Homeodomain-like"/>
    <property type="match status" value="2"/>
</dbReference>
<evidence type="ECO:0000256" key="2">
    <source>
        <dbReference type="ARBA" id="ARBA00023125"/>
    </source>
</evidence>
<keyword evidence="7" id="KW-1185">Reference proteome</keyword>
<feature type="region of interest" description="Disordered" evidence="4">
    <location>
        <begin position="270"/>
        <end position="295"/>
    </location>
</feature>
<dbReference type="PANTHER" id="PTHR43280:SF2">
    <property type="entry name" value="HTH-TYPE TRANSCRIPTIONAL REGULATOR EXSA"/>
    <property type="match status" value="1"/>
</dbReference>
<dbReference type="InterPro" id="IPR003313">
    <property type="entry name" value="AraC-bd"/>
</dbReference>
<dbReference type="InterPro" id="IPR011051">
    <property type="entry name" value="RmlC_Cupin_sf"/>
</dbReference>
<evidence type="ECO:0000313" key="6">
    <source>
        <dbReference type="EMBL" id="GGD77043.1"/>
    </source>
</evidence>
<dbReference type="GO" id="GO:0003700">
    <property type="term" value="F:DNA-binding transcription factor activity"/>
    <property type="evidence" value="ECO:0007669"/>
    <property type="project" value="InterPro"/>
</dbReference>
<feature type="domain" description="HTH araC/xylS-type" evidence="5">
    <location>
        <begin position="176"/>
        <end position="274"/>
    </location>
</feature>
<dbReference type="PANTHER" id="PTHR43280">
    <property type="entry name" value="ARAC-FAMILY TRANSCRIPTIONAL REGULATOR"/>
    <property type="match status" value="1"/>
</dbReference>
<dbReference type="AlphaFoldDB" id="A0A917DWI3"/>
<accession>A0A917DWI3</accession>
<evidence type="ECO:0000313" key="7">
    <source>
        <dbReference type="Proteomes" id="UP000612456"/>
    </source>
</evidence>
<dbReference type="SUPFAM" id="SSF51182">
    <property type="entry name" value="RmlC-like cupins"/>
    <property type="match status" value="1"/>
</dbReference>
<keyword evidence="3" id="KW-0804">Transcription</keyword>
<dbReference type="RefSeq" id="WP_188994034.1">
    <property type="nucleotide sequence ID" value="NZ_BMHP01000003.1"/>
</dbReference>
<evidence type="ECO:0000259" key="5">
    <source>
        <dbReference type="PROSITE" id="PS01124"/>
    </source>
</evidence>
<evidence type="ECO:0000256" key="4">
    <source>
        <dbReference type="SAM" id="MobiDB-lite"/>
    </source>
</evidence>
<dbReference type="GO" id="GO:0043565">
    <property type="term" value="F:sequence-specific DNA binding"/>
    <property type="evidence" value="ECO:0007669"/>
    <property type="project" value="InterPro"/>
</dbReference>
<protein>
    <recommendedName>
        <fullName evidence="5">HTH araC/xylS-type domain-containing protein</fullName>
    </recommendedName>
</protein>
<keyword evidence="1" id="KW-0805">Transcription regulation</keyword>
<dbReference type="InterPro" id="IPR009057">
    <property type="entry name" value="Homeodomain-like_sf"/>
</dbReference>
<reference evidence="6" key="2">
    <citation type="submission" date="2020-09" db="EMBL/GenBank/DDBJ databases">
        <authorList>
            <person name="Sun Q."/>
            <person name="Zhou Y."/>
        </authorList>
    </citation>
    <scope>NUCLEOTIDE SEQUENCE</scope>
    <source>
        <strain evidence="6">CGMCC 1.15178</strain>
    </source>
</reference>
<gene>
    <name evidence="6" type="ORF">GCM10010911_38890</name>
</gene>
<comment type="caution">
    <text evidence="6">The sequence shown here is derived from an EMBL/GenBank/DDBJ whole genome shotgun (WGS) entry which is preliminary data.</text>
</comment>
<evidence type="ECO:0000256" key="3">
    <source>
        <dbReference type="ARBA" id="ARBA00023163"/>
    </source>
</evidence>
<dbReference type="EMBL" id="BMHP01000003">
    <property type="protein sequence ID" value="GGD77043.1"/>
    <property type="molecule type" value="Genomic_DNA"/>
</dbReference>
<dbReference type="PRINTS" id="PR00032">
    <property type="entry name" value="HTHARAC"/>
</dbReference>
<dbReference type="PROSITE" id="PS01124">
    <property type="entry name" value="HTH_ARAC_FAMILY_2"/>
    <property type="match status" value="1"/>
</dbReference>
<dbReference type="InterPro" id="IPR018060">
    <property type="entry name" value="HTH_AraC"/>
</dbReference>
<name>A0A917DWI3_9BACL</name>
<dbReference type="Proteomes" id="UP000612456">
    <property type="component" value="Unassembled WGS sequence"/>
</dbReference>
<feature type="compositionally biased region" description="Polar residues" evidence="4">
    <location>
        <begin position="276"/>
        <end position="295"/>
    </location>
</feature>
<proteinExistence type="predicted"/>
<dbReference type="SMART" id="SM00342">
    <property type="entry name" value="HTH_ARAC"/>
    <property type="match status" value="1"/>
</dbReference>
<keyword evidence="2" id="KW-0238">DNA-binding</keyword>
<organism evidence="6 7">
    <name type="scientific">Paenibacillus nasutitermitis</name>
    <dbReference type="NCBI Taxonomy" id="1652958"/>
    <lineage>
        <taxon>Bacteria</taxon>
        <taxon>Bacillati</taxon>
        <taxon>Bacillota</taxon>
        <taxon>Bacilli</taxon>
        <taxon>Bacillales</taxon>
        <taxon>Paenibacillaceae</taxon>
        <taxon>Paenibacillus</taxon>
    </lineage>
</organism>
<evidence type="ECO:0000256" key="1">
    <source>
        <dbReference type="ARBA" id="ARBA00023015"/>
    </source>
</evidence>
<dbReference type="InterPro" id="IPR020449">
    <property type="entry name" value="Tscrpt_reg_AraC-type_HTH"/>
</dbReference>
<reference evidence="6" key="1">
    <citation type="journal article" date="2014" name="Int. J. Syst. Evol. Microbiol.">
        <title>Complete genome sequence of Corynebacterium casei LMG S-19264T (=DSM 44701T), isolated from a smear-ripened cheese.</title>
        <authorList>
            <consortium name="US DOE Joint Genome Institute (JGI-PGF)"/>
            <person name="Walter F."/>
            <person name="Albersmeier A."/>
            <person name="Kalinowski J."/>
            <person name="Ruckert C."/>
        </authorList>
    </citation>
    <scope>NUCLEOTIDE SEQUENCE</scope>
    <source>
        <strain evidence="6">CGMCC 1.15178</strain>
    </source>
</reference>
<dbReference type="Gene3D" id="1.10.10.60">
    <property type="entry name" value="Homeodomain-like"/>
    <property type="match status" value="2"/>
</dbReference>